<reference evidence="1 2" key="1">
    <citation type="journal article" date="2018" name="Evol. Lett.">
        <title>Horizontal gene cluster transfer increased hallucinogenic mushroom diversity.</title>
        <authorList>
            <person name="Reynolds H.T."/>
            <person name="Vijayakumar V."/>
            <person name="Gluck-Thaler E."/>
            <person name="Korotkin H.B."/>
            <person name="Matheny P.B."/>
            <person name="Slot J.C."/>
        </authorList>
    </citation>
    <scope>NUCLEOTIDE SEQUENCE [LARGE SCALE GENOMIC DNA]</scope>
    <source>
        <strain evidence="1 2">SRW20</strain>
    </source>
</reference>
<evidence type="ECO:0000313" key="2">
    <source>
        <dbReference type="Proteomes" id="UP000284706"/>
    </source>
</evidence>
<dbReference type="Proteomes" id="UP000284706">
    <property type="component" value="Unassembled WGS sequence"/>
</dbReference>
<keyword evidence="2" id="KW-1185">Reference proteome</keyword>
<dbReference type="EMBL" id="NHYE01001366">
    <property type="protein sequence ID" value="PPQ96488.1"/>
    <property type="molecule type" value="Genomic_DNA"/>
</dbReference>
<proteinExistence type="predicted"/>
<organism evidence="1 2">
    <name type="scientific">Gymnopilus dilepis</name>
    <dbReference type="NCBI Taxonomy" id="231916"/>
    <lineage>
        <taxon>Eukaryota</taxon>
        <taxon>Fungi</taxon>
        <taxon>Dikarya</taxon>
        <taxon>Basidiomycota</taxon>
        <taxon>Agaricomycotina</taxon>
        <taxon>Agaricomycetes</taxon>
        <taxon>Agaricomycetidae</taxon>
        <taxon>Agaricales</taxon>
        <taxon>Agaricineae</taxon>
        <taxon>Hymenogastraceae</taxon>
        <taxon>Gymnopilus</taxon>
    </lineage>
</organism>
<accession>A0A409Y0D2</accession>
<evidence type="ECO:0000313" key="1">
    <source>
        <dbReference type="EMBL" id="PPQ96488.1"/>
    </source>
</evidence>
<gene>
    <name evidence="1" type="ORF">CVT26_010464</name>
</gene>
<dbReference type="InParanoid" id="A0A409Y0D2"/>
<comment type="caution">
    <text evidence="1">The sequence shown here is derived from an EMBL/GenBank/DDBJ whole genome shotgun (WGS) entry which is preliminary data.</text>
</comment>
<dbReference type="AlphaFoldDB" id="A0A409Y0D2"/>
<name>A0A409Y0D2_9AGAR</name>
<protein>
    <submittedName>
        <fullName evidence="1">Uncharacterized protein</fullName>
    </submittedName>
</protein>
<sequence>MARKFAMYEQDSSVALTGVSHNPGGISQAGAALCVPDISFQRNSLLLSARKLVAKFSNAVSGVDAKVMFVASTPT</sequence>